<evidence type="ECO:0000256" key="3">
    <source>
        <dbReference type="ARBA" id="ARBA00023163"/>
    </source>
</evidence>
<keyword evidence="3" id="KW-0804">Transcription</keyword>
<dbReference type="PANTHER" id="PTHR15950:SF15">
    <property type="entry name" value="PROTEIN VESTIGIAL"/>
    <property type="match status" value="1"/>
</dbReference>
<dbReference type="InterPro" id="IPR011520">
    <property type="entry name" value="Vg_fam"/>
</dbReference>
<dbReference type="PANTHER" id="PTHR15950">
    <property type="entry name" value="TRANSCRIPTION COFACTOR VESTIGIAL-LIKE PROTEIN"/>
    <property type="match status" value="1"/>
</dbReference>
<keyword evidence="7" id="KW-1185">Reference proteome</keyword>
<feature type="compositionally biased region" description="Low complexity" evidence="5">
    <location>
        <begin position="81"/>
        <end position="99"/>
    </location>
</feature>
<feature type="compositionally biased region" description="Polar residues" evidence="5">
    <location>
        <begin position="46"/>
        <end position="67"/>
    </location>
</feature>
<feature type="compositionally biased region" description="Low complexity" evidence="5">
    <location>
        <begin position="14"/>
        <end position="25"/>
    </location>
</feature>
<sequence>MSCGGLVMYHSNNSGPYPSYLSSPPVGTATSSASNNLIAASHEEQNYNSSVPLALASTTPNPSNGNDGYNEKVDKYLKPDPCASPAVPSASASPINQTSNPPPQPPPPSHHQIQSLDYSAATAASPNRNNTQQHPNPLLPPQIHLGHHYSSEMDRGVSGAGAAYPMGGAPMGHRGGGGGSIDENGGYVPVIGAPPALQRLPPSCNDHTSVTSRHHTPTSVNNESSPSDMSKGDDMSGSGGTARGGEAPEGSATYITERCLLVTYFTGDISQVVDEHFSRALSANSQSSDSHHKDSSSTSSIPLSQRNLPASFWNSDYHYSSSAALSSQLAAAGHAALAAGHADIYDPYTNSALLQASNDPWQNYMAAAASGSAYSAAHRAAGMHDMYSARLNQQYSSLFLQSSAAAVRQGRKDSWGGGGHGAAIDGYGSTHPHYNAMTGLEGTMQGSSKDLYWF</sequence>
<dbReference type="EMBL" id="VCGU01000004">
    <property type="protein sequence ID" value="TRY76239.1"/>
    <property type="molecule type" value="Genomic_DNA"/>
</dbReference>
<keyword evidence="2" id="KW-0805">Transcription regulation</keyword>
<gene>
    <name evidence="6" type="ORF">TCAL_09229</name>
</gene>
<evidence type="ECO:0000256" key="4">
    <source>
        <dbReference type="ARBA" id="ARBA00023242"/>
    </source>
</evidence>
<dbReference type="AlphaFoldDB" id="A0A553PEZ1"/>
<proteinExistence type="predicted"/>
<comment type="subcellular location">
    <subcellularLocation>
        <location evidence="1">Nucleus</location>
    </subcellularLocation>
</comment>
<feature type="region of interest" description="Disordered" evidence="5">
    <location>
        <begin position="193"/>
        <end position="250"/>
    </location>
</feature>
<feature type="region of interest" description="Disordered" evidence="5">
    <location>
        <begin position="283"/>
        <end position="302"/>
    </location>
</feature>
<feature type="compositionally biased region" description="Polar residues" evidence="5">
    <location>
        <begin position="205"/>
        <end position="223"/>
    </location>
</feature>
<dbReference type="OMA" id="HHYSSEM"/>
<evidence type="ECO:0000256" key="1">
    <source>
        <dbReference type="ARBA" id="ARBA00004123"/>
    </source>
</evidence>
<feature type="region of interest" description="Disordered" evidence="5">
    <location>
        <begin position="14"/>
        <end position="146"/>
    </location>
</feature>
<dbReference type="Proteomes" id="UP000318571">
    <property type="component" value="Chromosome 5"/>
</dbReference>
<keyword evidence="4" id="KW-0539">Nucleus</keyword>
<feature type="compositionally biased region" description="Polar residues" evidence="5">
    <location>
        <begin position="122"/>
        <end position="135"/>
    </location>
</feature>
<dbReference type="GO" id="GO:0005634">
    <property type="term" value="C:nucleus"/>
    <property type="evidence" value="ECO:0007669"/>
    <property type="project" value="UniProtKB-SubCell"/>
</dbReference>
<evidence type="ECO:0000313" key="6">
    <source>
        <dbReference type="EMBL" id="TRY76239.1"/>
    </source>
</evidence>
<feature type="compositionally biased region" description="Polar residues" evidence="5">
    <location>
        <begin position="28"/>
        <end position="38"/>
    </location>
</feature>
<dbReference type="GO" id="GO:0006355">
    <property type="term" value="P:regulation of DNA-templated transcription"/>
    <property type="evidence" value="ECO:0007669"/>
    <property type="project" value="InterPro"/>
</dbReference>
<name>A0A553PEZ1_TIGCA</name>
<feature type="compositionally biased region" description="Pro residues" evidence="5">
    <location>
        <begin position="100"/>
        <end position="109"/>
    </location>
</feature>
<evidence type="ECO:0000256" key="2">
    <source>
        <dbReference type="ARBA" id="ARBA00023015"/>
    </source>
</evidence>
<feature type="compositionally biased region" description="Basic and acidic residues" evidence="5">
    <location>
        <begin position="69"/>
        <end position="78"/>
    </location>
</feature>
<evidence type="ECO:0000313" key="7">
    <source>
        <dbReference type="Proteomes" id="UP000318571"/>
    </source>
</evidence>
<organism evidence="6 7">
    <name type="scientific">Tigriopus californicus</name>
    <name type="common">Marine copepod</name>
    <dbReference type="NCBI Taxonomy" id="6832"/>
    <lineage>
        <taxon>Eukaryota</taxon>
        <taxon>Metazoa</taxon>
        <taxon>Ecdysozoa</taxon>
        <taxon>Arthropoda</taxon>
        <taxon>Crustacea</taxon>
        <taxon>Multicrustacea</taxon>
        <taxon>Hexanauplia</taxon>
        <taxon>Copepoda</taxon>
        <taxon>Harpacticoida</taxon>
        <taxon>Harpacticidae</taxon>
        <taxon>Tigriopus</taxon>
    </lineage>
</organism>
<protein>
    <submittedName>
        <fullName evidence="6">Uncharacterized protein</fullName>
    </submittedName>
</protein>
<evidence type="ECO:0000256" key="5">
    <source>
        <dbReference type="SAM" id="MobiDB-lite"/>
    </source>
</evidence>
<accession>A0A553PEZ1</accession>
<reference evidence="6 7" key="1">
    <citation type="journal article" date="2018" name="Nat. Ecol. Evol.">
        <title>Genomic signatures of mitonuclear coevolution across populations of Tigriopus californicus.</title>
        <authorList>
            <person name="Barreto F.S."/>
            <person name="Watson E.T."/>
            <person name="Lima T.G."/>
            <person name="Willett C.S."/>
            <person name="Edmands S."/>
            <person name="Li W."/>
            <person name="Burton R.S."/>
        </authorList>
    </citation>
    <scope>NUCLEOTIDE SEQUENCE [LARGE SCALE GENOMIC DNA]</scope>
    <source>
        <strain evidence="6 7">San Diego</strain>
    </source>
</reference>
<comment type="caution">
    <text evidence="6">The sequence shown here is derived from an EMBL/GenBank/DDBJ whole genome shotgun (WGS) entry which is preliminary data.</text>
</comment>
<dbReference type="Pfam" id="PF07545">
    <property type="entry name" value="Vg_Tdu"/>
    <property type="match status" value="1"/>
</dbReference>
<dbReference type="OrthoDB" id="10069705at2759"/>